<evidence type="ECO:0000313" key="6">
    <source>
        <dbReference type="Proteomes" id="UP000664632"/>
    </source>
</evidence>
<dbReference type="CDD" id="cd00761">
    <property type="entry name" value="Glyco_tranf_GTA_type"/>
    <property type="match status" value="1"/>
</dbReference>
<evidence type="ECO:0000256" key="3">
    <source>
        <dbReference type="SAM" id="Phobius"/>
    </source>
</evidence>
<evidence type="ECO:0000259" key="4">
    <source>
        <dbReference type="Pfam" id="PF00535"/>
    </source>
</evidence>
<dbReference type="PANTHER" id="PTHR22916:SF51">
    <property type="entry name" value="GLYCOSYLTRANSFERASE EPSH-RELATED"/>
    <property type="match status" value="1"/>
</dbReference>
<accession>A0ABS3GUZ6</accession>
<dbReference type="InterPro" id="IPR029044">
    <property type="entry name" value="Nucleotide-diphossugar_trans"/>
</dbReference>
<reference evidence="5 6" key="1">
    <citation type="submission" date="2021-03" db="EMBL/GenBank/DDBJ databases">
        <title>Enterococcal diversity collection.</title>
        <authorList>
            <person name="Gilmore M.S."/>
            <person name="Schwartzman J."/>
            <person name="Van Tyne D."/>
            <person name="Martin M."/>
            <person name="Earl A.M."/>
            <person name="Manson A.L."/>
            <person name="Straub T."/>
            <person name="Salamzade R."/>
            <person name="Saavedra J."/>
            <person name="Lebreton F."/>
            <person name="Prichula J."/>
            <person name="Schaufler K."/>
            <person name="Gaca A."/>
            <person name="Sgardioli B."/>
            <person name="Wagenaar J."/>
            <person name="Strong T."/>
        </authorList>
    </citation>
    <scope>NUCLEOTIDE SEQUENCE [LARGE SCALE GENOMIC DNA]</scope>
    <source>
        <strain evidence="5 6">DIV0869a</strain>
    </source>
</reference>
<organism evidence="5 6">
    <name type="scientific">Candidatus Enterococcus ikei</name>
    <dbReference type="NCBI Taxonomy" id="2815326"/>
    <lineage>
        <taxon>Bacteria</taxon>
        <taxon>Bacillati</taxon>
        <taxon>Bacillota</taxon>
        <taxon>Bacilli</taxon>
        <taxon>Lactobacillales</taxon>
        <taxon>Enterococcaceae</taxon>
        <taxon>Enterococcus</taxon>
    </lineage>
</organism>
<dbReference type="RefSeq" id="WP_207111190.1">
    <property type="nucleotide sequence ID" value="NZ_JAFLWD010000006.1"/>
</dbReference>
<dbReference type="PANTHER" id="PTHR22916">
    <property type="entry name" value="GLYCOSYLTRANSFERASE"/>
    <property type="match status" value="1"/>
</dbReference>
<dbReference type="EMBL" id="JAFLWD010000006">
    <property type="protein sequence ID" value="MBO0439081.1"/>
    <property type="molecule type" value="Genomic_DNA"/>
</dbReference>
<keyword evidence="3" id="KW-0472">Membrane</keyword>
<feature type="transmembrane region" description="Helical" evidence="3">
    <location>
        <begin position="294"/>
        <end position="313"/>
    </location>
</feature>
<keyword evidence="6" id="KW-1185">Reference proteome</keyword>
<dbReference type="InterPro" id="IPR001173">
    <property type="entry name" value="Glyco_trans_2-like"/>
</dbReference>
<gene>
    <name evidence="5" type="ORF">JZO69_01750</name>
</gene>
<protein>
    <submittedName>
        <fullName evidence="5">Glycosyltransferase family 2 protein</fullName>
    </submittedName>
</protein>
<keyword evidence="3" id="KW-0812">Transmembrane</keyword>
<evidence type="ECO:0000313" key="5">
    <source>
        <dbReference type="EMBL" id="MBO0439081.1"/>
    </source>
</evidence>
<comment type="caution">
    <text evidence="5">The sequence shown here is derived from an EMBL/GenBank/DDBJ whole genome shotgun (WGS) entry which is preliminary data.</text>
</comment>
<dbReference type="Pfam" id="PF00535">
    <property type="entry name" value="Glycos_transf_2"/>
    <property type="match status" value="1"/>
</dbReference>
<keyword evidence="3" id="KW-1133">Transmembrane helix</keyword>
<evidence type="ECO:0000256" key="1">
    <source>
        <dbReference type="ARBA" id="ARBA00022676"/>
    </source>
</evidence>
<keyword evidence="2" id="KW-0808">Transferase</keyword>
<proteinExistence type="predicted"/>
<sequence>MSELVSIIVPIYNVEKYLLECLESLVTQTYKNIEIVLIDDGSTDQSREIAQEFCEAHPEFKTQLIVKENGGQSSARNVGIQHAKGTYFIFVDSDDLISSTHVEILYKAVNEMNVKLAMCKFTKNIKELSNDLSVNKTSLKGDFLTLVEKLYASDYHAVSASGKIYHRTLIEEVKFHEGIIYEDGIFFYEIIDKIDEIILVDSVCYYYRTTENSTLTSKINKKNFDILKKNELTLSFFKKSHPEALTHFYQKAMNVNDFMAVKCMEDKTTLSKDLLKKLYSQNKQYSKGFFPRNMIYLSWTMYYFFIFIISKAYKTNQPDKDVFFKKLVKRVVR</sequence>
<evidence type="ECO:0000256" key="2">
    <source>
        <dbReference type="ARBA" id="ARBA00022679"/>
    </source>
</evidence>
<keyword evidence="1" id="KW-0328">Glycosyltransferase</keyword>
<dbReference type="Proteomes" id="UP000664632">
    <property type="component" value="Unassembled WGS sequence"/>
</dbReference>
<name>A0ABS3GUZ6_9ENTE</name>
<dbReference type="Gene3D" id="3.90.550.10">
    <property type="entry name" value="Spore Coat Polysaccharide Biosynthesis Protein SpsA, Chain A"/>
    <property type="match status" value="1"/>
</dbReference>
<feature type="domain" description="Glycosyltransferase 2-like" evidence="4">
    <location>
        <begin position="6"/>
        <end position="171"/>
    </location>
</feature>
<dbReference type="SUPFAM" id="SSF53448">
    <property type="entry name" value="Nucleotide-diphospho-sugar transferases"/>
    <property type="match status" value="1"/>
</dbReference>